<accession>A0A553GXG1</accession>
<proteinExistence type="predicted"/>
<gene>
    <name evidence="1" type="ORF">FM069_13730</name>
</gene>
<reference evidence="1 2" key="1">
    <citation type="submission" date="2019-07" db="EMBL/GenBank/DDBJ databases">
        <title>Pseudomonas mangiferae sp. nov., isolated from bark of mango tree in Thailand.</title>
        <authorList>
            <person name="Srisuk N."/>
            <person name="Anurat P."/>
        </authorList>
    </citation>
    <scope>NUCLEOTIDE SEQUENCE [LARGE SCALE GENOMIC DNA]</scope>
    <source>
        <strain evidence="1 2">DMKU_BBB3-04</strain>
    </source>
</reference>
<protein>
    <recommendedName>
        <fullName evidence="3">Antitoxin Xre/MbcA/ParS-like toxin-binding domain-containing protein</fullName>
    </recommendedName>
</protein>
<evidence type="ECO:0008006" key="3">
    <source>
        <dbReference type="Google" id="ProtNLM"/>
    </source>
</evidence>
<dbReference type="OrthoDB" id="6922296at2"/>
<evidence type="ECO:0000313" key="1">
    <source>
        <dbReference type="EMBL" id="TRX74190.1"/>
    </source>
</evidence>
<keyword evidence="2" id="KW-1185">Reference proteome</keyword>
<sequence>MDDSLEDDYPGDAEWLLHVGDYKAEYLDDDARTLAEAMGGNLDMAVIIRGKRGLEEGLWWIEQEVPALEGLRPLDCLEDPKLIKRLRTGLMRMP</sequence>
<comment type="caution">
    <text evidence="1">The sequence shown here is derived from an EMBL/GenBank/DDBJ whole genome shotgun (WGS) entry which is preliminary data.</text>
</comment>
<dbReference type="RefSeq" id="WP_143488928.1">
    <property type="nucleotide sequence ID" value="NZ_VJOY01000009.1"/>
</dbReference>
<dbReference type="AlphaFoldDB" id="A0A553GXG1"/>
<organism evidence="1 2">
    <name type="scientific">Pseudomonas mangiferae</name>
    <dbReference type="NCBI Taxonomy" id="2593654"/>
    <lineage>
        <taxon>Bacteria</taxon>
        <taxon>Pseudomonadati</taxon>
        <taxon>Pseudomonadota</taxon>
        <taxon>Gammaproteobacteria</taxon>
        <taxon>Pseudomonadales</taxon>
        <taxon>Pseudomonadaceae</taxon>
        <taxon>Pseudomonas</taxon>
    </lineage>
</organism>
<dbReference type="Proteomes" id="UP000315235">
    <property type="component" value="Unassembled WGS sequence"/>
</dbReference>
<dbReference type="EMBL" id="VJOY01000009">
    <property type="protein sequence ID" value="TRX74190.1"/>
    <property type="molecule type" value="Genomic_DNA"/>
</dbReference>
<evidence type="ECO:0000313" key="2">
    <source>
        <dbReference type="Proteomes" id="UP000315235"/>
    </source>
</evidence>
<name>A0A553GXG1_9PSED</name>